<sequence length="108" mass="10895">MTADDGPWEIPPIDDAPDIARDPAPPPGSTLADTRNWAGFGLLLLAAAGAIAAAVLAGSGLARSSVVAAIIAAVFLLAGVGMIVLEQVRARAQARRRSEEPAAAPPGY</sequence>
<feature type="region of interest" description="Disordered" evidence="1">
    <location>
        <begin position="1"/>
        <end position="31"/>
    </location>
</feature>
<accession>A0ABM8CRR7</accession>
<evidence type="ECO:0000256" key="1">
    <source>
        <dbReference type="SAM" id="MobiDB-lite"/>
    </source>
</evidence>
<evidence type="ECO:0000313" key="3">
    <source>
        <dbReference type="EMBL" id="BDT97641.1"/>
    </source>
</evidence>
<feature type="transmembrane region" description="Helical" evidence="2">
    <location>
        <begin position="65"/>
        <end position="85"/>
    </location>
</feature>
<evidence type="ECO:0000256" key="2">
    <source>
        <dbReference type="SAM" id="Phobius"/>
    </source>
</evidence>
<keyword evidence="2" id="KW-0812">Transmembrane</keyword>
<proteinExistence type="predicted"/>
<name>A0ABM8CRR7_9NOCA</name>
<keyword evidence="4" id="KW-1185">Reference proteome</keyword>
<gene>
    <name evidence="3" type="ORF">IFM12276_06700</name>
</gene>
<dbReference type="RefSeq" id="WP_281877608.1">
    <property type="nucleotide sequence ID" value="NZ_AP026976.1"/>
</dbReference>
<reference evidence="3 4" key="1">
    <citation type="submission" date="2022-11" db="EMBL/GenBank/DDBJ databases">
        <title>Genome Sequencing of Nocardia sp. ON39_IFM12276 and assembly.</title>
        <authorList>
            <person name="Shimojima M."/>
            <person name="Toyokawa M."/>
            <person name="Uesaka K."/>
        </authorList>
    </citation>
    <scope>NUCLEOTIDE SEQUENCE [LARGE SCALE GENOMIC DNA]</scope>
    <source>
        <strain evidence="3 4">IFM 12276</strain>
    </source>
</reference>
<evidence type="ECO:0000313" key="4">
    <source>
        <dbReference type="Proteomes" id="UP001317870"/>
    </source>
</evidence>
<protein>
    <recommendedName>
        <fullName evidence="5">DUF3040 domain-containing protein</fullName>
    </recommendedName>
</protein>
<organism evidence="3 4">
    <name type="scientific">Nocardia sputorum</name>
    <dbReference type="NCBI Taxonomy" id="2984338"/>
    <lineage>
        <taxon>Bacteria</taxon>
        <taxon>Bacillati</taxon>
        <taxon>Actinomycetota</taxon>
        <taxon>Actinomycetes</taxon>
        <taxon>Mycobacteriales</taxon>
        <taxon>Nocardiaceae</taxon>
        <taxon>Nocardia</taxon>
    </lineage>
</organism>
<evidence type="ECO:0008006" key="5">
    <source>
        <dbReference type="Google" id="ProtNLM"/>
    </source>
</evidence>
<keyword evidence="2" id="KW-0472">Membrane</keyword>
<feature type="transmembrane region" description="Helical" evidence="2">
    <location>
        <begin position="37"/>
        <end position="59"/>
    </location>
</feature>
<dbReference type="EMBL" id="AP026978">
    <property type="protein sequence ID" value="BDT97641.1"/>
    <property type="molecule type" value="Genomic_DNA"/>
</dbReference>
<keyword evidence="2" id="KW-1133">Transmembrane helix</keyword>
<dbReference type="Proteomes" id="UP001317870">
    <property type="component" value="Chromosome"/>
</dbReference>